<evidence type="ECO:0000313" key="4">
    <source>
        <dbReference type="EMBL" id="TNC12887.1"/>
    </source>
</evidence>
<dbReference type="InterPro" id="IPR045336">
    <property type="entry name" value="MmgE_PrpD_N"/>
</dbReference>
<accession>A0A5C4LKI2</accession>
<name>A0A5C4LKI2_9HYPH</name>
<dbReference type="Gene3D" id="3.30.1330.120">
    <property type="entry name" value="2-methylcitrate dehydratase PrpD"/>
    <property type="match status" value="1"/>
</dbReference>
<organism evidence="4 5">
    <name type="scientific">Methylobacterium terricola</name>
    <dbReference type="NCBI Taxonomy" id="2583531"/>
    <lineage>
        <taxon>Bacteria</taxon>
        <taxon>Pseudomonadati</taxon>
        <taxon>Pseudomonadota</taxon>
        <taxon>Alphaproteobacteria</taxon>
        <taxon>Hyphomicrobiales</taxon>
        <taxon>Methylobacteriaceae</taxon>
        <taxon>Methylobacterium</taxon>
    </lineage>
</organism>
<dbReference type="InterPro" id="IPR036148">
    <property type="entry name" value="MmgE/PrpD_sf"/>
</dbReference>
<dbReference type="InterPro" id="IPR045337">
    <property type="entry name" value="MmgE_PrpD_C"/>
</dbReference>
<sequence length="499" mass="51111">MTPLPAGADRPLCSALAEWSVGLRADALTPVARARARDAIIDVLGCIHAGARTGTVRTVAVSQAGAGRGPARAIGLDLGYPAASAALINGTAAHVLDYDDNFFPAITHASAVLVPALLALGDERGSPMEAVLLAYVAGLEIQARLGLRANPGHYEAGWHATSTLGTIGAAGACAKLLGLDVGETANALSLAASLAGGSKLQFGTSAKPAHAGFAAMHGVLAATLAAAGLDGCHGIFEGPWGFLAHHAGDGPGPAEDPSADGLAIERYGLVAKLYPSCMSSHLGIDGILALHGEAAIDPADVAGIHIEMPDFMIRNLRFTEPADGTEAKFSMNHCAAIAVIEGAPRIAHFTDACAHRADLRAIGRTVTMAPRRPDRSLPWGGDARVAIRTRSGSRREVVVRHPKGSIGNPLSDAEALAKFRDCCAMNLDPDAVAAVEEQVFGDWSRLDVAQVTRGFLHAGGGSGPGEQALTPARPSVDVDLGAELAPGAGMVAPDRPREI</sequence>
<dbReference type="Pfam" id="PF03972">
    <property type="entry name" value="MmgE_PrpD_N"/>
    <property type="match status" value="1"/>
</dbReference>
<dbReference type="OrthoDB" id="9795089at2"/>
<evidence type="ECO:0000313" key="5">
    <source>
        <dbReference type="Proteomes" id="UP000305267"/>
    </source>
</evidence>
<proteinExistence type="inferred from homology"/>
<dbReference type="Proteomes" id="UP000305267">
    <property type="component" value="Unassembled WGS sequence"/>
</dbReference>
<keyword evidence="5" id="KW-1185">Reference proteome</keyword>
<protein>
    <submittedName>
        <fullName evidence="4">MmgE/PrpD family protein</fullName>
    </submittedName>
</protein>
<dbReference type="EMBL" id="VDDA01000005">
    <property type="protein sequence ID" value="TNC12887.1"/>
    <property type="molecule type" value="Genomic_DNA"/>
</dbReference>
<dbReference type="GO" id="GO:0016829">
    <property type="term" value="F:lyase activity"/>
    <property type="evidence" value="ECO:0007669"/>
    <property type="project" value="InterPro"/>
</dbReference>
<dbReference type="Gene3D" id="1.10.4100.10">
    <property type="entry name" value="2-methylcitrate dehydratase PrpD"/>
    <property type="match status" value="1"/>
</dbReference>
<dbReference type="InterPro" id="IPR005656">
    <property type="entry name" value="MmgE_PrpD"/>
</dbReference>
<dbReference type="InterPro" id="IPR042183">
    <property type="entry name" value="MmgE/PrpD_sf_1"/>
</dbReference>
<dbReference type="AlphaFoldDB" id="A0A5C4LKI2"/>
<feature type="domain" description="MmgE/PrpD N-terminal" evidence="2">
    <location>
        <begin position="15"/>
        <end position="249"/>
    </location>
</feature>
<reference evidence="4 5" key="1">
    <citation type="submission" date="2019-06" db="EMBL/GenBank/DDBJ databases">
        <title>Genome of Methylobacterium sp. 17Sr1-39.</title>
        <authorList>
            <person name="Seo T."/>
        </authorList>
    </citation>
    <scope>NUCLEOTIDE SEQUENCE [LARGE SCALE GENOMIC DNA]</scope>
    <source>
        <strain evidence="4 5">17Sr1-39</strain>
    </source>
</reference>
<comment type="caution">
    <text evidence="4">The sequence shown here is derived from an EMBL/GenBank/DDBJ whole genome shotgun (WGS) entry which is preliminary data.</text>
</comment>
<evidence type="ECO:0000256" key="1">
    <source>
        <dbReference type="ARBA" id="ARBA00006174"/>
    </source>
</evidence>
<evidence type="ECO:0000259" key="3">
    <source>
        <dbReference type="Pfam" id="PF19305"/>
    </source>
</evidence>
<dbReference type="PANTHER" id="PTHR16943:SF8">
    <property type="entry name" value="2-METHYLCITRATE DEHYDRATASE"/>
    <property type="match status" value="1"/>
</dbReference>
<dbReference type="SUPFAM" id="SSF103378">
    <property type="entry name" value="2-methylcitrate dehydratase PrpD"/>
    <property type="match status" value="1"/>
</dbReference>
<gene>
    <name evidence="4" type="ORF">FF100_14635</name>
</gene>
<dbReference type="PANTHER" id="PTHR16943">
    <property type="entry name" value="2-METHYLCITRATE DEHYDRATASE-RELATED"/>
    <property type="match status" value="1"/>
</dbReference>
<evidence type="ECO:0000259" key="2">
    <source>
        <dbReference type="Pfam" id="PF03972"/>
    </source>
</evidence>
<comment type="similarity">
    <text evidence="1">Belongs to the PrpD family.</text>
</comment>
<feature type="domain" description="MmgE/PrpD C-terminal" evidence="3">
    <location>
        <begin position="274"/>
        <end position="433"/>
    </location>
</feature>
<dbReference type="Pfam" id="PF19305">
    <property type="entry name" value="MmgE_PrpD_C"/>
    <property type="match status" value="1"/>
</dbReference>
<dbReference type="RefSeq" id="WP_139036425.1">
    <property type="nucleotide sequence ID" value="NZ_VDDA01000005.1"/>
</dbReference>
<dbReference type="InterPro" id="IPR042188">
    <property type="entry name" value="MmgE/PrpD_sf_2"/>
</dbReference>